<dbReference type="eggNOG" id="COG1261">
    <property type="taxonomic scope" value="Bacteria"/>
</dbReference>
<dbReference type="GO" id="GO:0042597">
    <property type="term" value="C:periplasmic space"/>
    <property type="evidence" value="ECO:0007669"/>
    <property type="project" value="UniProtKB-SubCell"/>
</dbReference>
<protein>
    <submittedName>
        <fullName evidence="5">Flagella basal body P-ring formation protein FlgA</fullName>
    </submittedName>
</protein>
<evidence type="ECO:0000313" key="6">
    <source>
        <dbReference type="Proteomes" id="UP000001052"/>
    </source>
</evidence>
<evidence type="ECO:0000256" key="3">
    <source>
        <dbReference type="ARBA" id="ARBA00022764"/>
    </source>
</evidence>
<organism evidence="5 6">
    <name type="scientific">Desulfohalobium retbaense (strain ATCC 49708 / DSM 5692 / JCM 16813 / HR100)</name>
    <dbReference type="NCBI Taxonomy" id="485915"/>
    <lineage>
        <taxon>Bacteria</taxon>
        <taxon>Pseudomonadati</taxon>
        <taxon>Thermodesulfobacteriota</taxon>
        <taxon>Desulfovibrionia</taxon>
        <taxon>Desulfovibrionales</taxon>
        <taxon>Desulfohalobiaceae</taxon>
        <taxon>Desulfohalobium</taxon>
    </lineage>
</organism>
<accession>C8WYX6</accession>
<reference evidence="5 6" key="2">
    <citation type="journal article" date="2010" name="Stand. Genomic Sci.">
        <title>Complete genome sequence of Desulfohalobium retbaense type strain (HR(100)).</title>
        <authorList>
            <person name="Spring S."/>
            <person name="Nolan M."/>
            <person name="Lapidus A."/>
            <person name="Glavina Del Rio T."/>
            <person name="Copeland A."/>
            <person name="Tice H."/>
            <person name="Cheng J.F."/>
            <person name="Lucas S."/>
            <person name="Land M."/>
            <person name="Chen F."/>
            <person name="Bruce D."/>
            <person name="Goodwin L."/>
            <person name="Pitluck S."/>
            <person name="Ivanova N."/>
            <person name="Mavromatis K."/>
            <person name="Mikhailova N."/>
            <person name="Pati A."/>
            <person name="Chen A."/>
            <person name="Palaniappan K."/>
            <person name="Hauser L."/>
            <person name="Chang Y.J."/>
            <person name="Jeffries C.D."/>
            <person name="Munk C."/>
            <person name="Kiss H."/>
            <person name="Chain P."/>
            <person name="Han C."/>
            <person name="Brettin T."/>
            <person name="Detter J.C."/>
            <person name="Schuler E."/>
            <person name="Goker M."/>
            <person name="Rohde M."/>
            <person name="Bristow J."/>
            <person name="Eisen J.A."/>
            <person name="Markowitz V."/>
            <person name="Hugenholtz P."/>
            <person name="Kyrpides N.C."/>
            <person name="Klenk H.P."/>
        </authorList>
    </citation>
    <scope>NUCLEOTIDE SEQUENCE [LARGE SCALE GENOMIC DNA]</scope>
    <source>
        <strain evidence="5 6">DSM 5692</strain>
    </source>
</reference>
<gene>
    <name evidence="5" type="ordered locus">Dret_0595</name>
</gene>
<dbReference type="PANTHER" id="PTHR36307">
    <property type="entry name" value="FLAGELLA BASAL BODY P-RING FORMATION PROTEIN FLGA"/>
    <property type="match status" value="1"/>
</dbReference>
<name>C8WYX6_DESRD</name>
<dbReference type="InterPro" id="IPR017585">
    <property type="entry name" value="SAF_FlgA"/>
</dbReference>
<dbReference type="Gene3D" id="2.30.30.760">
    <property type="match status" value="1"/>
</dbReference>
<keyword evidence="5" id="KW-0282">Flagellum</keyword>
<dbReference type="EMBL" id="CP001734">
    <property type="protein sequence ID" value="ACV67892.1"/>
    <property type="molecule type" value="Genomic_DNA"/>
</dbReference>
<keyword evidence="3" id="KW-0574">Periplasm</keyword>
<dbReference type="GO" id="GO:0044780">
    <property type="term" value="P:bacterial-type flagellum assembly"/>
    <property type="evidence" value="ECO:0007669"/>
    <property type="project" value="InterPro"/>
</dbReference>
<evidence type="ECO:0000256" key="2">
    <source>
        <dbReference type="ARBA" id="ARBA00022729"/>
    </source>
</evidence>
<dbReference type="NCBIfam" id="TIGR03170">
    <property type="entry name" value="flgA_cterm"/>
    <property type="match status" value="1"/>
</dbReference>
<keyword evidence="6" id="KW-1185">Reference proteome</keyword>
<dbReference type="Pfam" id="PF13144">
    <property type="entry name" value="ChapFlgA"/>
    <property type="match status" value="1"/>
</dbReference>
<dbReference type="HOGENOM" id="CLU_073801_0_0_7"/>
<keyword evidence="5" id="KW-0969">Cilium</keyword>
<evidence type="ECO:0000313" key="5">
    <source>
        <dbReference type="EMBL" id="ACV67892.1"/>
    </source>
</evidence>
<feature type="domain" description="SAF" evidence="4">
    <location>
        <begin position="202"/>
        <end position="263"/>
    </location>
</feature>
<dbReference type="STRING" id="485915.Dret_0595"/>
<evidence type="ECO:0000259" key="4">
    <source>
        <dbReference type="SMART" id="SM00858"/>
    </source>
</evidence>
<dbReference type="InterPro" id="IPR039246">
    <property type="entry name" value="Flagellar_FlgA"/>
</dbReference>
<reference evidence="6" key="1">
    <citation type="submission" date="2009-09" db="EMBL/GenBank/DDBJ databases">
        <title>The complete chromosome of Desulfohalobium retbaense DSM 5692.</title>
        <authorList>
            <consortium name="US DOE Joint Genome Institute (JGI-PGF)"/>
            <person name="Lucas S."/>
            <person name="Copeland A."/>
            <person name="Lapidus A."/>
            <person name="Glavina del Rio T."/>
            <person name="Dalin E."/>
            <person name="Tice H."/>
            <person name="Bruce D."/>
            <person name="Goodwin L."/>
            <person name="Pitluck S."/>
            <person name="Kyrpides N."/>
            <person name="Mavromatis K."/>
            <person name="Ivanova N."/>
            <person name="Mikhailova N."/>
            <person name="Munk A.C."/>
            <person name="Brettin T."/>
            <person name="Detter J.C."/>
            <person name="Han C."/>
            <person name="Tapia R."/>
            <person name="Larimer F."/>
            <person name="Land M."/>
            <person name="Hauser L."/>
            <person name="Markowitz V."/>
            <person name="Cheng J.-F."/>
            <person name="Hugenholtz P."/>
            <person name="Woyke T."/>
            <person name="Wu D."/>
            <person name="Spring S."/>
            <person name="Klenk H.-P."/>
            <person name="Eisen J.A."/>
        </authorList>
    </citation>
    <scope>NUCLEOTIDE SEQUENCE [LARGE SCALE GENOMIC DNA]</scope>
    <source>
        <strain evidence="6">DSM 5692</strain>
    </source>
</reference>
<dbReference type="PANTHER" id="PTHR36307:SF1">
    <property type="entry name" value="FLAGELLA BASAL BODY P-RING FORMATION PROTEIN FLGA"/>
    <property type="match status" value="1"/>
</dbReference>
<dbReference type="CDD" id="cd11614">
    <property type="entry name" value="SAF_CpaB_FlgA_like"/>
    <property type="match status" value="1"/>
</dbReference>
<dbReference type="InterPro" id="IPR013974">
    <property type="entry name" value="SAF"/>
</dbReference>
<dbReference type="AlphaFoldDB" id="C8WYX6"/>
<dbReference type="KEGG" id="drt:Dret_0595"/>
<evidence type="ECO:0000256" key="1">
    <source>
        <dbReference type="ARBA" id="ARBA00004418"/>
    </source>
</evidence>
<dbReference type="SMART" id="SM00858">
    <property type="entry name" value="SAF"/>
    <property type="match status" value="1"/>
</dbReference>
<dbReference type="Gene3D" id="3.90.1210.10">
    <property type="entry name" value="Antifreeze-like/N-acetylneuraminic acid synthase C-terminal domain"/>
    <property type="match status" value="1"/>
</dbReference>
<dbReference type="OrthoDB" id="5447076at2"/>
<keyword evidence="2" id="KW-0732">Signal</keyword>
<comment type="subcellular location">
    <subcellularLocation>
        <location evidence="1">Periplasm</location>
    </subcellularLocation>
</comment>
<proteinExistence type="predicted"/>
<dbReference type="Proteomes" id="UP000001052">
    <property type="component" value="Chromosome"/>
</dbReference>
<sequence length="326" mass="36383">MSMIAALRLQIFLLAIVPLLCWLAVPAVAAPPVQITFLPEATVQGETLHLRDVARITPEWRAEEWGEIALFQVPDYGSVRTYRAQTLKAYIQQQAPQEAEVAWKGAEHVRVRRDGVIIAQEDMVQVVNDFLRERLDRPEITSVSFEPGRLPQAFTVADAKWECEVVPSSSQVLSARRFTLLFRRHGRLVHKVSVSGRVRAEAEIVTARRNLDRESIVQASDLRRESRQLSRLDDPVYEASVAVGQRVVRSVRAGEVLDRSVLAAPILVQRGKPVTLEAVRGALVITASGVAQEDGGLQETIRVENRRTGKEIFGTVVSADTVRVRF</sequence>
<keyword evidence="5" id="KW-0966">Cell projection</keyword>